<protein>
    <submittedName>
        <fullName evidence="1">Kinase-like protein</fullName>
    </submittedName>
</protein>
<dbReference type="EMBL" id="MU118272">
    <property type="protein sequence ID" value="KAF9643162.1"/>
    <property type="molecule type" value="Genomic_DNA"/>
</dbReference>
<gene>
    <name evidence="1" type="ORF">BDM02DRAFT_3104790</name>
</gene>
<sequence length="136" mass="14985">MHLRHPNIVPFLGATSTPFQLVSKWMSGGSLMRYVREQPGANLLSLLLGIAEGLNHLHSCDIVHGNLNGPSIQVDDLERACLTDFGLSTITPDLEPTEPARKYYLIRYAAPEILYGEASISKETDVYAFGMVVIEV</sequence>
<comment type="caution">
    <text evidence="1">The sequence shown here is derived from an EMBL/GenBank/DDBJ whole genome shotgun (WGS) entry which is preliminary data.</text>
</comment>
<evidence type="ECO:0000313" key="2">
    <source>
        <dbReference type="Proteomes" id="UP000886501"/>
    </source>
</evidence>
<proteinExistence type="predicted"/>
<reference evidence="1" key="2">
    <citation type="journal article" date="2020" name="Nat. Commun.">
        <title>Large-scale genome sequencing of mycorrhizal fungi provides insights into the early evolution of symbiotic traits.</title>
        <authorList>
            <person name="Miyauchi S."/>
            <person name="Kiss E."/>
            <person name="Kuo A."/>
            <person name="Drula E."/>
            <person name="Kohler A."/>
            <person name="Sanchez-Garcia M."/>
            <person name="Morin E."/>
            <person name="Andreopoulos B."/>
            <person name="Barry K.W."/>
            <person name="Bonito G."/>
            <person name="Buee M."/>
            <person name="Carver A."/>
            <person name="Chen C."/>
            <person name="Cichocki N."/>
            <person name="Clum A."/>
            <person name="Culley D."/>
            <person name="Crous P.W."/>
            <person name="Fauchery L."/>
            <person name="Girlanda M."/>
            <person name="Hayes R.D."/>
            <person name="Keri Z."/>
            <person name="LaButti K."/>
            <person name="Lipzen A."/>
            <person name="Lombard V."/>
            <person name="Magnuson J."/>
            <person name="Maillard F."/>
            <person name="Murat C."/>
            <person name="Nolan M."/>
            <person name="Ohm R.A."/>
            <person name="Pangilinan J."/>
            <person name="Pereira M.F."/>
            <person name="Perotto S."/>
            <person name="Peter M."/>
            <person name="Pfister S."/>
            <person name="Riley R."/>
            <person name="Sitrit Y."/>
            <person name="Stielow J.B."/>
            <person name="Szollosi G."/>
            <person name="Zifcakova L."/>
            <person name="Stursova M."/>
            <person name="Spatafora J.W."/>
            <person name="Tedersoo L."/>
            <person name="Vaario L.M."/>
            <person name="Yamada A."/>
            <person name="Yan M."/>
            <person name="Wang P."/>
            <person name="Xu J."/>
            <person name="Bruns T."/>
            <person name="Baldrian P."/>
            <person name="Vilgalys R."/>
            <person name="Dunand C."/>
            <person name="Henrissat B."/>
            <person name="Grigoriev I.V."/>
            <person name="Hibbett D."/>
            <person name="Nagy L.G."/>
            <person name="Martin F.M."/>
        </authorList>
    </citation>
    <scope>NUCLEOTIDE SEQUENCE</scope>
    <source>
        <strain evidence="1">P2</strain>
    </source>
</reference>
<reference evidence="1" key="1">
    <citation type="submission" date="2019-10" db="EMBL/GenBank/DDBJ databases">
        <authorList>
            <consortium name="DOE Joint Genome Institute"/>
            <person name="Kuo A."/>
            <person name="Miyauchi S."/>
            <person name="Kiss E."/>
            <person name="Drula E."/>
            <person name="Kohler A."/>
            <person name="Sanchez-Garcia M."/>
            <person name="Andreopoulos B."/>
            <person name="Barry K.W."/>
            <person name="Bonito G."/>
            <person name="Buee M."/>
            <person name="Carver A."/>
            <person name="Chen C."/>
            <person name="Cichocki N."/>
            <person name="Clum A."/>
            <person name="Culley D."/>
            <person name="Crous P.W."/>
            <person name="Fauchery L."/>
            <person name="Girlanda M."/>
            <person name="Hayes R."/>
            <person name="Keri Z."/>
            <person name="Labutti K."/>
            <person name="Lipzen A."/>
            <person name="Lombard V."/>
            <person name="Magnuson J."/>
            <person name="Maillard F."/>
            <person name="Morin E."/>
            <person name="Murat C."/>
            <person name="Nolan M."/>
            <person name="Ohm R."/>
            <person name="Pangilinan J."/>
            <person name="Pereira M."/>
            <person name="Perotto S."/>
            <person name="Peter M."/>
            <person name="Riley R."/>
            <person name="Sitrit Y."/>
            <person name="Stielow B."/>
            <person name="Szollosi G."/>
            <person name="Zifcakova L."/>
            <person name="Stursova M."/>
            <person name="Spatafora J.W."/>
            <person name="Tedersoo L."/>
            <person name="Vaario L.-M."/>
            <person name="Yamada A."/>
            <person name="Yan M."/>
            <person name="Wang P."/>
            <person name="Xu J."/>
            <person name="Bruns T."/>
            <person name="Baldrian P."/>
            <person name="Vilgalys R."/>
            <person name="Henrissat B."/>
            <person name="Grigoriev I.V."/>
            <person name="Hibbett D."/>
            <person name="Nagy L.G."/>
            <person name="Martin F.M."/>
        </authorList>
    </citation>
    <scope>NUCLEOTIDE SEQUENCE</scope>
    <source>
        <strain evidence="1">P2</strain>
    </source>
</reference>
<dbReference type="Proteomes" id="UP000886501">
    <property type="component" value="Unassembled WGS sequence"/>
</dbReference>
<organism evidence="1 2">
    <name type="scientific">Thelephora ganbajun</name>
    <name type="common">Ganba fungus</name>
    <dbReference type="NCBI Taxonomy" id="370292"/>
    <lineage>
        <taxon>Eukaryota</taxon>
        <taxon>Fungi</taxon>
        <taxon>Dikarya</taxon>
        <taxon>Basidiomycota</taxon>
        <taxon>Agaricomycotina</taxon>
        <taxon>Agaricomycetes</taxon>
        <taxon>Thelephorales</taxon>
        <taxon>Thelephoraceae</taxon>
        <taxon>Thelephora</taxon>
    </lineage>
</organism>
<keyword evidence="2" id="KW-1185">Reference proteome</keyword>
<accession>A0ACB6Z0Y0</accession>
<name>A0ACB6Z0Y0_THEGA</name>
<evidence type="ECO:0000313" key="1">
    <source>
        <dbReference type="EMBL" id="KAF9643162.1"/>
    </source>
</evidence>